<keyword evidence="3" id="KW-1185">Reference proteome</keyword>
<keyword evidence="2" id="KW-0808">Transferase</keyword>
<sequence length="216" mass="23157">MATQTVTENALLARARASHSKEDCQTLYAEWADTYNSDLADASQDYVAPFLAAETALEHTTNVKGLILDAGCGTGLVGEALARGGAVTIDGLDLSPAMLRVARNTGVYRDLDIGDLTQPIEKPDEVYDIVTCAGTFTHGHVGPVPALREFVRVTKTHGIIVATILEDIWVSGGFKAEVELLEAERLVKVVNVELKDYRRGAGDKATFVVLEKVGSV</sequence>
<dbReference type="Pfam" id="PF13649">
    <property type="entry name" value="Methyltransf_25"/>
    <property type="match status" value="1"/>
</dbReference>
<dbReference type="Gene3D" id="3.40.50.150">
    <property type="entry name" value="Vaccinia Virus protein VP39"/>
    <property type="match status" value="1"/>
</dbReference>
<dbReference type="GeneID" id="37223843"/>
<evidence type="ECO:0000313" key="3">
    <source>
        <dbReference type="Proteomes" id="UP000249402"/>
    </source>
</evidence>
<dbReference type="VEuPathDB" id="FungiDB:BO80DRAFT_423156"/>
<dbReference type="OrthoDB" id="66144at2759"/>
<organism evidence="2 3">
    <name type="scientific">Aspergillus ibericus CBS 121593</name>
    <dbReference type="NCBI Taxonomy" id="1448316"/>
    <lineage>
        <taxon>Eukaryota</taxon>
        <taxon>Fungi</taxon>
        <taxon>Dikarya</taxon>
        <taxon>Ascomycota</taxon>
        <taxon>Pezizomycotina</taxon>
        <taxon>Eurotiomycetes</taxon>
        <taxon>Eurotiomycetidae</taxon>
        <taxon>Eurotiales</taxon>
        <taxon>Aspergillaceae</taxon>
        <taxon>Aspergillus</taxon>
        <taxon>Aspergillus subgen. Circumdati</taxon>
    </lineage>
</organism>
<protein>
    <submittedName>
        <fullName evidence="2">S-adenosyl-L-methionine-dependent methyltransferase</fullName>
    </submittedName>
</protein>
<dbReference type="PANTHER" id="PTHR43464:SF23">
    <property type="entry name" value="JUVENILE HORMONE ACID O-METHYLTRANSFERASE"/>
    <property type="match status" value="1"/>
</dbReference>
<accession>A0A395H6Q2</accession>
<dbReference type="PANTHER" id="PTHR43464">
    <property type="entry name" value="METHYLTRANSFERASE"/>
    <property type="match status" value="1"/>
</dbReference>
<gene>
    <name evidence="2" type="ORF">BO80DRAFT_423156</name>
</gene>
<feature type="domain" description="Methyltransferase" evidence="1">
    <location>
        <begin position="67"/>
        <end position="158"/>
    </location>
</feature>
<dbReference type="GO" id="GO:0010420">
    <property type="term" value="F:polyprenyldihydroxybenzoate methyltransferase activity"/>
    <property type="evidence" value="ECO:0007669"/>
    <property type="project" value="TreeGrafter"/>
</dbReference>
<dbReference type="SUPFAM" id="SSF53335">
    <property type="entry name" value="S-adenosyl-L-methionine-dependent methyltransferases"/>
    <property type="match status" value="1"/>
</dbReference>
<dbReference type="EMBL" id="KZ824428">
    <property type="protein sequence ID" value="RAL03193.1"/>
    <property type="molecule type" value="Genomic_DNA"/>
</dbReference>
<dbReference type="AlphaFoldDB" id="A0A395H6Q2"/>
<dbReference type="STRING" id="1448316.A0A395H6Q2"/>
<keyword evidence="2" id="KW-0489">Methyltransferase</keyword>
<evidence type="ECO:0000313" key="2">
    <source>
        <dbReference type="EMBL" id="RAL03193.1"/>
    </source>
</evidence>
<dbReference type="RefSeq" id="XP_025577520.1">
    <property type="nucleotide sequence ID" value="XM_025718978.1"/>
</dbReference>
<dbReference type="InterPro" id="IPR041698">
    <property type="entry name" value="Methyltransf_25"/>
</dbReference>
<dbReference type="CDD" id="cd02440">
    <property type="entry name" value="AdoMet_MTases"/>
    <property type="match status" value="1"/>
</dbReference>
<name>A0A395H6Q2_9EURO</name>
<dbReference type="InterPro" id="IPR029063">
    <property type="entry name" value="SAM-dependent_MTases_sf"/>
</dbReference>
<dbReference type="Proteomes" id="UP000249402">
    <property type="component" value="Unassembled WGS sequence"/>
</dbReference>
<evidence type="ECO:0000259" key="1">
    <source>
        <dbReference type="Pfam" id="PF13649"/>
    </source>
</evidence>
<dbReference type="GO" id="GO:0032259">
    <property type="term" value="P:methylation"/>
    <property type="evidence" value="ECO:0007669"/>
    <property type="project" value="UniProtKB-KW"/>
</dbReference>
<proteinExistence type="predicted"/>
<reference evidence="2 3" key="1">
    <citation type="submission" date="2018-02" db="EMBL/GenBank/DDBJ databases">
        <title>The genomes of Aspergillus section Nigri reveals drivers in fungal speciation.</title>
        <authorList>
            <consortium name="DOE Joint Genome Institute"/>
            <person name="Vesth T.C."/>
            <person name="Nybo J."/>
            <person name="Theobald S."/>
            <person name="Brandl J."/>
            <person name="Frisvad J.C."/>
            <person name="Nielsen K.F."/>
            <person name="Lyhne E.K."/>
            <person name="Kogle M.E."/>
            <person name="Kuo A."/>
            <person name="Riley R."/>
            <person name="Clum A."/>
            <person name="Nolan M."/>
            <person name="Lipzen A."/>
            <person name="Salamov A."/>
            <person name="Henrissat B."/>
            <person name="Wiebenga A."/>
            <person name="De vries R.P."/>
            <person name="Grigoriev I.V."/>
            <person name="Mortensen U.H."/>
            <person name="Andersen M.R."/>
            <person name="Baker S.E."/>
        </authorList>
    </citation>
    <scope>NUCLEOTIDE SEQUENCE [LARGE SCALE GENOMIC DNA]</scope>
    <source>
        <strain evidence="2 3">CBS 121593</strain>
    </source>
</reference>